<dbReference type="InterPro" id="IPR038404">
    <property type="entry name" value="TRAP_DctP_sf"/>
</dbReference>
<accession>A0A1H0YNE7</accession>
<dbReference type="PANTHER" id="PTHR33376">
    <property type="match status" value="1"/>
</dbReference>
<proteinExistence type="predicted"/>
<dbReference type="InterPro" id="IPR006311">
    <property type="entry name" value="TAT_signal"/>
</dbReference>
<dbReference type="GO" id="GO:0030288">
    <property type="term" value="C:outer membrane-bounded periplasmic space"/>
    <property type="evidence" value="ECO:0007669"/>
    <property type="project" value="InterPro"/>
</dbReference>
<dbReference type="NCBIfam" id="NF037995">
    <property type="entry name" value="TRAP_S1"/>
    <property type="match status" value="1"/>
</dbReference>
<protein>
    <submittedName>
        <fullName evidence="2">Tripartite ATP-independent transporter solute receptor, DctP family</fullName>
    </submittedName>
</protein>
<name>A0A1H0YNE7_9ACTN</name>
<dbReference type="PANTHER" id="PTHR33376:SF2">
    <property type="entry name" value="DICARBOXYLATE-BINDING PERIPLASMIC PROTEIN"/>
    <property type="match status" value="1"/>
</dbReference>
<keyword evidence="2" id="KW-0675">Receptor</keyword>
<dbReference type="STRING" id="995062.SAMN04489718_0573"/>
<dbReference type="Gene3D" id="3.40.190.170">
    <property type="entry name" value="Bacterial extracellular solute-binding protein, family 7"/>
    <property type="match status" value="1"/>
</dbReference>
<dbReference type="InterPro" id="IPR004682">
    <property type="entry name" value="TRAP_DctP"/>
</dbReference>
<dbReference type="PIRSF" id="PIRSF006470">
    <property type="entry name" value="DctB"/>
    <property type="match status" value="1"/>
</dbReference>
<dbReference type="GO" id="GO:0055085">
    <property type="term" value="P:transmembrane transport"/>
    <property type="evidence" value="ECO:0007669"/>
    <property type="project" value="InterPro"/>
</dbReference>
<gene>
    <name evidence="2" type="ORF">SAMN04489718_0573</name>
</gene>
<dbReference type="PROSITE" id="PS51257">
    <property type="entry name" value="PROKAR_LIPOPROTEIN"/>
    <property type="match status" value="1"/>
</dbReference>
<dbReference type="InterPro" id="IPR018389">
    <property type="entry name" value="DctP_fam"/>
</dbReference>
<evidence type="ECO:0000313" key="2">
    <source>
        <dbReference type="EMBL" id="SDQ16649.1"/>
    </source>
</evidence>
<organism evidence="2 3">
    <name type="scientific">Actinopolyspora saharensis</name>
    <dbReference type="NCBI Taxonomy" id="995062"/>
    <lineage>
        <taxon>Bacteria</taxon>
        <taxon>Bacillati</taxon>
        <taxon>Actinomycetota</taxon>
        <taxon>Actinomycetes</taxon>
        <taxon>Actinopolysporales</taxon>
        <taxon>Actinopolysporaceae</taxon>
        <taxon>Actinopolyspora</taxon>
    </lineage>
</organism>
<dbReference type="Proteomes" id="UP000199301">
    <property type="component" value="Unassembled WGS sequence"/>
</dbReference>
<sequence length="359" mass="38698">MTQRPVEPSRGAGSPGLGRRSFGALVLASALAGCAPASGARTSAGATRENPLVLRLANNLSEDHVTSRALASFAEDVEKRSDGRLLVRIYGNGQLGAEPDVLGQLNRGIVDMTRVSAPGLATYDPGYHTFGLPYVFGSEEEYYAVMDSPEMAEYFRSTADAGFLGLTYYSSGARSFYTRNTPVRTPEDLRGLKIRVQDMRSQTDFVGELGAAPVVMAFGDTYTSLQTGLLDGAESNETVLTQSAHGEVAHVFSATEHTRIPDMLVISTDTWQRLSSSDRELLTAAARASTERQKAAWARTIDQSITGAREMGVEFVTDVDTHAFRTATRPVVDRYAAKYPEVADLLSVIESARNRGAAP</sequence>
<evidence type="ECO:0000256" key="1">
    <source>
        <dbReference type="ARBA" id="ARBA00022729"/>
    </source>
</evidence>
<keyword evidence="1" id="KW-0732">Signal</keyword>
<dbReference type="PROSITE" id="PS51318">
    <property type="entry name" value="TAT"/>
    <property type="match status" value="1"/>
</dbReference>
<evidence type="ECO:0000313" key="3">
    <source>
        <dbReference type="Proteomes" id="UP000199301"/>
    </source>
</evidence>
<dbReference type="RefSeq" id="WP_217637691.1">
    <property type="nucleotide sequence ID" value="NZ_FNKO01000001.1"/>
</dbReference>
<reference evidence="3" key="1">
    <citation type="submission" date="2016-10" db="EMBL/GenBank/DDBJ databases">
        <authorList>
            <person name="Varghese N."/>
            <person name="Submissions S."/>
        </authorList>
    </citation>
    <scope>NUCLEOTIDE SEQUENCE [LARGE SCALE GENOMIC DNA]</scope>
    <source>
        <strain evidence="3">DSM 45459</strain>
    </source>
</reference>
<dbReference type="AlphaFoldDB" id="A0A1H0YNE7"/>
<dbReference type="GO" id="GO:0030246">
    <property type="term" value="F:carbohydrate binding"/>
    <property type="evidence" value="ECO:0007669"/>
    <property type="project" value="TreeGrafter"/>
</dbReference>
<dbReference type="Pfam" id="PF03480">
    <property type="entry name" value="DctP"/>
    <property type="match status" value="1"/>
</dbReference>
<keyword evidence="3" id="KW-1185">Reference proteome</keyword>
<dbReference type="EMBL" id="FNKO01000001">
    <property type="protein sequence ID" value="SDQ16649.1"/>
    <property type="molecule type" value="Genomic_DNA"/>
</dbReference>
<dbReference type="CDD" id="cd13671">
    <property type="entry name" value="PBP2_TRAP_SBP_like_3"/>
    <property type="match status" value="1"/>
</dbReference>